<gene>
    <name evidence="2" type="primary">20207823</name>
    <name evidence="1" type="ORF">HELRODRAFT_180725</name>
</gene>
<dbReference type="KEGG" id="hro:HELRODRAFT_180725"/>
<sequence>MALYVDSFQPLLKIISDEISIKHNIVLKGLALFGLFYVTKKSAQLGYELISSFKTYAVSRIFKKSLKESGDWAVVIICDELGSEFAYLLAEQEINLILIDHHPRIHELQITLENRFKIKCEKILFSTSDVQLAAHDLVVHSMGKNCCALG</sequence>
<protein>
    <recommendedName>
        <fullName evidence="4">RCK N-terminal domain-containing protein</fullName>
    </recommendedName>
</protein>
<evidence type="ECO:0008006" key="4">
    <source>
        <dbReference type="Google" id="ProtNLM"/>
    </source>
</evidence>
<evidence type="ECO:0000313" key="1">
    <source>
        <dbReference type="EMBL" id="ESN93633.1"/>
    </source>
</evidence>
<reference evidence="3" key="1">
    <citation type="submission" date="2012-12" db="EMBL/GenBank/DDBJ databases">
        <authorList>
            <person name="Hellsten U."/>
            <person name="Grimwood J."/>
            <person name="Chapman J.A."/>
            <person name="Shapiro H."/>
            <person name="Aerts A."/>
            <person name="Otillar R.P."/>
            <person name="Terry A.Y."/>
            <person name="Boore J.L."/>
            <person name="Simakov O."/>
            <person name="Marletaz F."/>
            <person name="Cho S.-J."/>
            <person name="Edsinger-Gonzales E."/>
            <person name="Havlak P."/>
            <person name="Kuo D.-H."/>
            <person name="Larsson T."/>
            <person name="Lv J."/>
            <person name="Arendt D."/>
            <person name="Savage R."/>
            <person name="Osoegawa K."/>
            <person name="de Jong P."/>
            <person name="Lindberg D.R."/>
            <person name="Seaver E.C."/>
            <person name="Weisblat D.A."/>
            <person name="Putnam N.H."/>
            <person name="Grigoriev I.V."/>
            <person name="Rokhsar D.S."/>
        </authorList>
    </citation>
    <scope>NUCLEOTIDE SEQUENCE</scope>
</reference>
<dbReference type="EMBL" id="KB097599">
    <property type="protein sequence ID" value="ESN93633.1"/>
    <property type="molecule type" value="Genomic_DNA"/>
</dbReference>
<organism evidence="2 3">
    <name type="scientific">Helobdella robusta</name>
    <name type="common">Californian leech</name>
    <dbReference type="NCBI Taxonomy" id="6412"/>
    <lineage>
        <taxon>Eukaryota</taxon>
        <taxon>Metazoa</taxon>
        <taxon>Spiralia</taxon>
        <taxon>Lophotrochozoa</taxon>
        <taxon>Annelida</taxon>
        <taxon>Clitellata</taxon>
        <taxon>Hirudinea</taxon>
        <taxon>Rhynchobdellida</taxon>
        <taxon>Glossiphoniidae</taxon>
        <taxon>Helobdella</taxon>
    </lineage>
</organism>
<dbReference type="HOGENOM" id="CLU_1742546_0_0_1"/>
<reference evidence="2" key="3">
    <citation type="submission" date="2015-06" db="UniProtKB">
        <authorList>
            <consortium name="EnsemblMetazoa"/>
        </authorList>
    </citation>
    <scope>IDENTIFICATION</scope>
</reference>
<dbReference type="EMBL" id="AMQM01007346">
    <property type="status" value="NOT_ANNOTATED_CDS"/>
    <property type="molecule type" value="Genomic_DNA"/>
</dbReference>
<dbReference type="CTD" id="20207823"/>
<dbReference type="Proteomes" id="UP000015101">
    <property type="component" value="Unassembled WGS sequence"/>
</dbReference>
<dbReference type="AlphaFoldDB" id="T1FG74"/>
<reference evidence="1 3" key="2">
    <citation type="journal article" date="2013" name="Nature">
        <title>Insights into bilaterian evolution from three spiralian genomes.</title>
        <authorList>
            <person name="Simakov O."/>
            <person name="Marletaz F."/>
            <person name="Cho S.J."/>
            <person name="Edsinger-Gonzales E."/>
            <person name="Havlak P."/>
            <person name="Hellsten U."/>
            <person name="Kuo D.H."/>
            <person name="Larsson T."/>
            <person name="Lv J."/>
            <person name="Arendt D."/>
            <person name="Savage R."/>
            <person name="Osoegawa K."/>
            <person name="de Jong P."/>
            <person name="Grimwood J."/>
            <person name="Chapman J.A."/>
            <person name="Shapiro H."/>
            <person name="Aerts A."/>
            <person name="Otillar R.P."/>
            <person name="Terry A.Y."/>
            <person name="Boore J.L."/>
            <person name="Grigoriev I.V."/>
            <person name="Lindberg D.R."/>
            <person name="Seaver E.C."/>
            <person name="Weisblat D.A."/>
            <person name="Putnam N.H."/>
            <person name="Rokhsar D.S."/>
        </authorList>
    </citation>
    <scope>NUCLEOTIDE SEQUENCE</scope>
</reference>
<keyword evidence="3" id="KW-1185">Reference proteome</keyword>
<dbReference type="EnsemblMetazoa" id="HelroT180725">
    <property type="protein sequence ID" value="HelroP180725"/>
    <property type="gene ID" value="HelroG180725"/>
</dbReference>
<dbReference type="InParanoid" id="T1FG74"/>
<evidence type="ECO:0000313" key="2">
    <source>
        <dbReference type="EnsemblMetazoa" id="HelroP180725"/>
    </source>
</evidence>
<name>T1FG74_HELRO</name>
<dbReference type="RefSeq" id="XP_009028270.1">
    <property type="nucleotide sequence ID" value="XM_009030022.1"/>
</dbReference>
<accession>T1FG74</accession>
<dbReference type="GeneID" id="20207823"/>
<proteinExistence type="predicted"/>
<evidence type="ECO:0000313" key="3">
    <source>
        <dbReference type="Proteomes" id="UP000015101"/>
    </source>
</evidence>